<dbReference type="SUPFAM" id="SSF51695">
    <property type="entry name" value="PLC-like phosphodiesterases"/>
    <property type="match status" value="1"/>
</dbReference>
<dbReference type="GO" id="GO:0008081">
    <property type="term" value="F:phosphoric diester hydrolase activity"/>
    <property type="evidence" value="ECO:0007669"/>
    <property type="project" value="InterPro"/>
</dbReference>
<reference evidence="1 2" key="1">
    <citation type="submission" date="2016-10" db="EMBL/GenBank/DDBJ databases">
        <authorList>
            <person name="de Groot N.N."/>
        </authorList>
    </citation>
    <scope>NUCLEOTIDE SEQUENCE [LARGE SCALE GENOMIC DNA]</scope>
    <source>
        <strain evidence="1 2">CGMCC 4.6858</strain>
    </source>
</reference>
<dbReference type="STRING" id="1045774.SAMN05421872_106234"/>
<dbReference type="InterPro" id="IPR030395">
    <property type="entry name" value="GP_PDE_dom"/>
</dbReference>
<gene>
    <name evidence="1" type="ORF">SAMN05421872_106234</name>
</gene>
<dbReference type="PROSITE" id="PS51704">
    <property type="entry name" value="GP_PDE"/>
    <property type="match status" value="1"/>
</dbReference>
<organism evidence="1 2">
    <name type="scientific">Nocardioides lianchengensis</name>
    <dbReference type="NCBI Taxonomy" id="1045774"/>
    <lineage>
        <taxon>Bacteria</taxon>
        <taxon>Bacillati</taxon>
        <taxon>Actinomycetota</taxon>
        <taxon>Actinomycetes</taxon>
        <taxon>Propionibacteriales</taxon>
        <taxon>Nocardioidaceae</taxon>
        <taxon>Nocardioides</taxon>
    </lineage>
</organism>
<dbReference type="Gene3D" id="3.20.20.190">
    <property type="entry name" value="Phosphatidylinositol (PI) phosphodiesterase"/>
    <property type="match status" value="1"/>
</dbReference>
<proteinExistence type="predicted"/>
<dbReference type="CDD" id="cd08556">
    <property type="entry name" value="GDPD"/>
    <property type="match status" value="1"/>
</dbReference>
<evidence type="ECO:0000313" key="2">
    <source>
        <dbReference type="Proteomes" id="UP000199034"/>
    </source>
</evidence>
<keyword evidence="2" id="KW-1185">Reference proteome</keyword>
<dbReference type="AlphaFoldDB" id="A0A1G6SQ02"/>
<sequence>MRPRDPVLLSAHRCGAGGDKDLENTREALDRALGLGVDYVEFDVHRSSDGELLLHHDDWIQVDGRKRWVRESTLAQFQATRPHVLRYDEVLQILAGRARAHIDLKFSSPGGAHEIAAVARAVEVMGAENIVVTTLDDRSVRAVREWSDAEGLPVLAGLSLGRRVRGLPLRAAVRIRLSELFPRLRYRASLANVMVANHTLARYGVARFARRRGLPLLVWTIDTEKSLHYWLKPGRAWLVTTNHPDLALEVRDRRAARLRA</sequence>
<accession>A0A1G6SQ02</accession>
<dbReference type="GO" id="GO:0006629">
    <property type="term" value="P:lipid metabolic process"/>
    <property type="evidence" value="ECO:0007669"/>
    <property type="project" value="InterPro"/>
</dbReference>
<dbReference type="Pfam" id="PF03009">
    <property type="entry name" value="GDPD"/>
    <property type="match status" value="1"/>
</dbReference>
<dbReference type="InterPro" id="IPR017946">
    <property type="entry name" value="PLC-like_Pdiesterase_TIM-brl"/>
</dbReference>
<protein>
    <submittedName>
        <fullName evidence="1">Glycerophosphoryl diester phosphodiesterase</fullName>
    </submittedName>
</protein>
<name>A0A1G6SQ02_9ACTN</name>
<evidence type="ECO:0000313" key="1">
    <source>
        <dbReference type="EMBL" id="SDD18918.1"/>
    </source>
</evidence>
<dbReference type="EMBL" id="FMZM01000006">
    <property type="protein sequence ID" value="SDD18918.1"/>
    <property type="molecule type" value="Genomic_DNA"/>
</dbReference>
<dbReference type="Proteomes" id="UP000199034">
    <property type="component" value="Unassembled WGS sequence"/>
</dbReference>
<dbReference type="RefSeq" id="WP_170867040.1">
    <property type="nucleotide sequence ID" value="NZ_FMZM01000006.1"/>
</dbReference>
<dbReference type="PANTHER" id="PTHR46211:SF14">
    <property type="entry name" value="GLYCEROPHOSPHODIESTER PHOSPHODIESTERASE"/>
    <property type="match status" value="1"/>
</dbReference>
<dbReference type="PANTHER" id="PTHR46211">
    <property type="entry name" value="GLYCEROPHOSPHORYL DIESTER PHOSPHODIESTERASE"/>
    <property type="match status" value="1"/>
</dbReference>